<organism evidence="4">
    <name type="scientific">Ditylum brightwellii</name>
    <dbReference type="NCBI Taxonomy" id="49249"/>
    <lineage>
        <taxon>Eukaryota</taxon>
        <taxon>Sar</taxon>
        <taxon>Stramenopiles</taxon>
        <taxon>Ochrophyta</taxon>
        <taxon>Bacillariophyta</taxon>
        <taxon>Mediophyceae</taxon>
        <taxon>Lithodesmiophycidae</taxon>
        <taxon>Lithodesmiales</taxon>
        <taxon>Lithodesmiaceae</taxon>
        <taxon>Ditylum</taxon>
    </lineage>
</organism>
<gene>
    <name evidence="4" type="ORF">DBRI1063_LOCUS181</name>
</gene>
<feature type="chain" id="PRO_5030160036" evidence="3">
    <location>
        <begin position="24"/>
        <end position="246"/>
    </location>
</feature>
<feature type="compositionally biased region" description="Basic and acidic residues" evidence="1">
    <location>
        <begin position="216"/>
        <end position="228"/>
    </location>
</feature>
<dbReference type="EMBL" id="HBGN01000321">
    <property type="protein sequence ID" value="CAD9313775.1"/>
    <property type="molecule type" value="Transcribed_RNA"/>
</dbReference>
<keyword evidence="2" id="KW-0812">Transmembrane</keyword>
<name>A0A6U3NJ88_9STRA</name>
<evidence type="ECO:0000256" key="2">
    <source>
        <dbReference type="SAM" id="Phobius"/>
    </source>
</evidence>
<sequence>MAYVLRVAITTLLLIGGNYLVEGTDVTLNSWSCNHNLNIYATDFKINCASGSSGGCTMGDGVSYEGKLVYSGVVSKYAYLNLSIKKFGVGTKFYYKGEKVNLCSRVTSNDGGCYADGLYNFYSSTSLPSLGDKDWLLTGSNFNVQLDIYKDEDMSNLIGTCRANVDAEVTKGASKFMNPPSATRTAAIFAGVIGAFALLTTCMCLWMDQQEKKQLQAAEGQKEQHEFNMLDDPSIGKTNTDGEGVV</sequence>
<evidence type="ECO:0000256" key="3">
    <source>
        <dbReference type="SAM" id="SignalP"/>
    </source>
</evidence>
<evidence type="ECO:0000256" key="1">
    <source>
        <dbReference type="SAM" id="MobiDB-lite"/>
    </source>
</evidence>
<feature type="region of interest" description="Disordered" evidence="1">
    <location>
        <begin position="216"/>
        <end position="246"/>
    </location>
</feature>
<reference evidence="4" key="1">
    <citation type="submission" date="2021-01" db="EMBL/GenBank/DDBJ databases">
        <authorList>
            <person name="Corre E."/>
            <person name="Pelletier E."/>
            <person name="Niang G."/>
            <person name="Scheremetjew M."/>
            <person name="Finn R."/>
            <person name="Kale V."/>
            <person name="Holt S."/>
            <person name="Cochrane G."/>
            <person name="Meng A."/>
            <person name="Brown T."/>
            <person name="Cohen L."/>
        </authorList>
    </citation>
    <scope>NUCLEOTIDE SEQUENCE</scope>
    <source>
        <strain evidence="4">Pop2</strain>
    </source>
</reference>
<feature type="transmembrane region" description="Helical" evidence="2">
    <location>
        <begin position="186"/>
        <end position="206"/>
    </location>
</feature>
<proteinExistence type="predicted"/>
<protein>
    <submittedName>
        <fullName evidence="4">Uncharacterized protein</fullName>
    </submittedName>
</protein>
<dbReference type="AlphaFoldDB" id="A0A6U3NJ88"/>
<keyword evidence="3" id="KW-0732">Signal</keyword>
<keyword evidence="2" id="KW-0472">Membrane</keyword>
<evidence type="ECO:0000313" key="4">
    <source>
        <dbReference type="EMBL" id="CAD9313775.1"/>
    </source>
</evidence>
<feature type="signal peptide" evidence="3">
    <location>
        <begin position="1"/>
        <end position="23"/>
    </location>
</feature>
<feature type="compositionally biased region" description="Polar residues" evidence="1">
    <location>
        <begin position="236"/>
        <end position="246"/>
    </location>
</feature>
<accession>A0A6U3NJ88</accession>
<keyword evidence="2" id="KW-1133">Transmembrane helix</keyword>